<dbReference type="EMBL" id="CP002521">
    <property type="protein sequence ID" value="ADX48036.1"/>
    <property type="molecule type" value="Genomic_DNA"/>
</dbReference>
<name>F0Q580_PARA1</name>
<dbReference type="InterPro" id="IPR025240">
    <property type="entry name" value="DUF4189"/>
</dbReference>
<evidence type="ECO:0000259" key="2">
    <source>
        <dbReference type="Pfam" id="PF13827"/>
    </source>
</evidence>
<reference evidence="3" key="1">
    <citation type="submission" date="2011-02" db="EMBL/GenBank/DDBJ databases">
        <title>Complete sequence of Acidovorax avenae subsp. avenae ATCC 19860.</title>
        <authorList>
            <consortium name="US DOE Joint Genome Institute"/>
            <person name="Lucas S."/>
            <person name="Copeland A."/>
            <person name="Lapidus A."/>
            <person name="Cheng J.-F."/>
            <person name="Goodwin L."/>
            <person name="Pitluck S."/>
            <person name="Chertkov O."/>
            <person name="Held B."/>
            <person name="Detter J.C."/>
            <person name="Han C."/>
            <person name="Tapia R."/>
            <person name="Land M."/>
            <person name="Hauser L."/>
            <person name="Kyrpides N."/>
            <person name="Ivanova N."/>
            <person name="Ovchinnikova G."/>
            <person name="Pagani I."/>
            <person name="Gordon S."/>
            <person name="Woyke T."/>
        </authorList>
    </citation>
    <scope>NUCLEOTIDE SEQUENCE</scope>
    <source>
        <strain evidence="3">ATCC 19860</strain>
    </source>
</reference>
<dbReference type="KEGG" id="aaa:Acav_4147"/>
<dbReference type="OrthoDB" id="8852781at2"/>
<feature type="chain" id="PRO_5003258493" description="DUF4189 domain-containing protein" evidence="1">
    <location>
        <begin position="23"/>
        <end position="166"/>
    </location>
</feature>
<feature type="signal peptide" evidence="1">
    <location>
        <begin position="1"/>
        <end position="22"/>
    </location>
</feature>
<dbReference type="GeneID" id="34239101"/>
<gene>
    <name evidence="3" type="ordered locus">Acav_4147</name>
</gene>
<evidence type="ECO:0000256" key="1">
    <source>
        <dbReference type="SAM" id="SignalP"/>
    </source>
</evidence>
<keyword evidence="1" id="KW-0732">Signal</keyword>
<keyword evidence="4" id="KW-1185">Reference proteome</keyword>
<dbReference type="HOGENOM" id="CLU_127166_0_0_4"/>
<dbReference type="AlphaFoldDB" id="F0Q580"/>
<organism evidence="3 4">
    <name type="scientific">Paracidovorax avenae (strain ATCC 19860 / DSM 7227 / CCUG 15838 / JCM 20985 / LMG 2117 / NCPPB 1011)</name>
    <name type="common">Acidovorax avenae</name>
    <dbReference type="NCBI Taxonomy" id="643561"/>
    <lineage>
        <taxon>Bacteria</taxon>
        <taxon>Pseudomonadati</taxon>
        <taxon>Pseudomonadota</taxon>
        <taxon>Betaproteobacteria</taxon>
        <taxon>Burkholderiales</taxon>
        <taxon>Comamonadaceae</taxon>
        <taxon>Paracidovorax</taxon>
    </lineage>
</organism>
<evidence type="ECO:0000313" key="3">
    <source>
        <dbReference type="EMBL" id="ADX48036.1"/>
    </source>
</evidence>
<dbReference type="Proteomes" id="UP000002482">
    <property type="component" value="Chromosome"/>
</dbReference>
<proteinExistence type="predicted"/>
<protein>
    <recommendedName>
        <fullName evidence="2">DUF4189 domain-containing protein</fullName>
    </recommendedName>
</protein>
<sequence length="166" mass="16969">MKFPLSLGFAAVSCLISLGAFAQTACPSGVAAGSALCGPSGGGGEAPPRPTGEWIKTWGAIATSPSSGDIGSSTGKFSEEEARQGAMQLCTKLGNSDCVVSHTYRNQCVAVVDSSKSTSGRAIGKIISAVSIPAAQERALEDCRKAGGTECKVRGTDCSKPYFHKY</sequence>
<accession>F0Q580</accession>
<evidence type="ECO:0000313" key="4">
    <source>
        <dbReference type="Proteomes" id="UP000002482"/>
    </source>
</evidence>
<dbReference type="RefSeq" id="WP_013596509.1">
    <property type="nucleotide sequence ID" value="NC_015138.1"/>
</dbReference>
<dbReference type="Pfam" id="PF13827">
    <property type="entry name" value="DUF4189"/>
    <property type="match status" value="1"/>
</dbReference>
<feature type="domain" description="DUF4189" evidence="2">
    <location>
        <begin position="58"/>
        <end position="158"/>
    </location>
</feature>